<dbReference type="EMBL" id="JBHXCV010000003">
    <property type="protein sequence ID" value="MFD6792995.1"/>
    <property type="molecule type" value="Genomic_DNA"/>
</dbReference>
<keyword evidence="3" id="KW-0804">Transcription</keyword>
<evidence type="ECO:0000256" key="2">
    <source>
        <dbReference type="ARBA" id="ARBA00023125"/>
    </source>
</evidence>
<organism evidence="5 6">
    <name type="scientific">Prauserella salsuginis</name>
    <dbReference type="NCBI Taxonomy" id="387889"/>
    <lineage>
        <taxon>Bacteria</taxon>
        <taxon>Bacillati</taxon>
        <taxon>Actinomycetota</taxon>
        <taxon>Actinomycetes</taxon>
        <taxon>Pseudonocardiales</taxon>
        <taxon>Pseudonocardiaceae</taxon>
        <taxon>Prauserella</taxon>
        <taxon>Prauserella salsuginis group</taxon>
    </lineage>
</organism>
<name>A0ABW6G1D3_9PSEU</name>
<protein>
    <submittedName>
        <fullName evidence="5">LysR substrate-binding domain-containing protein</fullName>
    </submittedName>
</protein>
<dbReference type="InterPro" id="IPR050389">
    <property type="entry name" value="LysR-type_TF"/>
</dbReference>
<reference evidence="5 6" key="1">
    <citation type="submission" date="2024-09" db="EMBL/GenBank/DDBJ databases">
        <title>The Natural Products Discovery Center: Release of the First 8490 Sequenced Strains for Exploring Actinobacteria Biosynthetic Diversity.</title>
        <authorList>
            <person name="Kalkreuter E."/>
            <person name="Kautsar S.A."/>
            <person name="Yang D."/>
            <person name="Bader C.D."/>
            <person name="Teijaro C.N."/>
            <person name="Fluegel L."/>
            <person name="Davis C.M."/>
            <person name="Simpson J.R."/>
            <person name="Lauterbach L."/>
            <person name="Steele A.D."/>
            <person name="Gui C."/>
            <person name="Meng S."/>
            <person name="Li G."/>
            <person name="Viehrig K."/>
            <person name="Ye F."/>
            <person name="Su P."/>
            <person name="Kiefer A.F."/>
            <person name="Nichols A."/>
            <person name="Cepeda A.J."/>
            <person name="Yan W."/>
            <person name="Fan B."/>
            <person name="Jiang Y."/>
            <person name="Adhikari A."/>
            <person name="Zheng C.-J."/>
            <person name="Schuster L."/>
            <person name="Cowan T.M."/>
            <person name="Smanski M.J."/>
            <person name="Chevrette M.G."/>
            <person name="De Carvalho L.P.S."/>
            <person name="Shen B."/>
        </authorList>
    </citation>
    <scope>NUCLEOTIDE SEQUENCE [LARGE SCALE GENOMIC DNA]</scope>
    <source>
        <strain evidence="5 6">NPDC060353</strain>
    </source>
</reference>
<accession>A0ABW6G1D3</accession>
<evidence type="ECO:0000259" key="4">
    <source>
        <dbReference type="Pfam" id="PF03466"/>
    </source>
</evidence>
<dbReference type="Proteomes" id="UP001598673">
    <property type="component" value="Unassembled WGS sequence"/>
</dbReference>
<dbReference type="PANTHER" id="PTHR30118:SF15">
    <property type="entry name" value="TRANSCRIPTIONAL REGULATORY PROTEIN"/>
    <property type="match status" value="1"/>
</dbReference>
<dbReference type="SUPFAM" id="SSF53850">
    <property type="entry name" value="Periplasmic binding protein-like II"/>
    <property type="match status" value="1"/>
</dbReference>
<feature type="domain" description="LysR substrate-binding" evidence="4">
    <location>
        <begin position="35"/>
        <end position="148"/>
    </location>
</feature>
<evidence type="ECO:0000313" key="5">
    <source>
        <dbReference type="EMBL" id="MFD6792995.1"/>
    </source>
</evidence>
<dbReference type="Gene3D" id="3.40.190.10">
    <property type="entry name" value="Periplasmic binding protein-like II"/>
    <property type="match status" value="2"/>
</dbReference>
<evidence type="ECO:0000313" key="6">
    <source>
        <dbReference type="Proteomes" id="UP001598673"/>
    </source>
</evidence>
<sequence length="154" mass="17621">MIRCWTGRWPSSRRCARSWRPATDHRRPAAHDEVAEHISLDQLTTLPWIVTHHAPTAFTPAVRRLSMIGIEPEVHVVTETFLPVPFLVAGTRRIALLRTPAALRLADAAGVRRLPCPWDVVPLKEAFWWHPAHHTDPAHRWLRDLLLDIARAVD</sequence>
<comment type="caution">
    <text evidence="5">The sequence shown here is derived from an EMBL/GenBank/DDBJ whole genome shotgun (WGS) entry which is preliminary data.</text>
</comment>
<dbReference type="Pfam" id="PF03466">
    <property type="entry name" value="LysR_substrate"/>
    <property type="match status" value="1"/>
</dbReference>
<dbReference type="PANTHER" id="PTHR30118">
    <property type="entry name" value="HTH-TYPE TRANSCRIPTIONAL REGULATOR LEUO-RELATED"/>
    <property type="match status" value="1"/>
</dbReference>
<keyword evidence="2" id="KW-0238">DNA-binding</keyword>
<keyword evidence="6" id="KW-1185">Reference proteome</keyword>
<gene>
    <name evidence="5" type="ORF">ACFWGY_06625</name>
</gene>
<evidence type="ECO:0000256" key="1">
    <source>
        <dbReference type="ARBA" id="ARBA00023015"/>
    </source>
</evidence>
<keyword evidence="1" id="KW-0805">Transcription regulation</keyword>
<evidence type="ECO:0000256" key="3">
    <source>
        <dbReference type="ARBA" id="ARBA00023163"/>
    </source>
</evidence>
<dbReference type="RefSeq" id="WP_372497762.1">
    <property type="nucleotide sequence ID" value="NZ_JANBBF010000012.1"/>
</dbReference>
<dbReference type="InterPro" id="IPR005119">
    <property type="entry name" value="LysR_subst-bd"/>
</dbReference>
<proteinExistence type="predicted"/>